<dbReference type="EMBL" id="VSRR010083980">
    <property type="protein sequence ID" value="MPC90324.1"/>
    <property type="molecule type" value="Genomic_DNA"/>
</dbReference>
<gene>
    <name evidence="1" type="ORF">E2C01_085301</name>
</gene>
<dbReference type="AlphaFoldDB" id="A0A5B7JD82"/>
<evidence type="ECO:0000313" key="2">
    <source>
        <dbReference type="Proteomes" id="UP000324222"/>
    </source>
</evidence>
<proteinExistence type="predicted"/>
<organism evidence="1 2">
    <name type="scientific">Portunus trituberculatus</name>
    <name type="common">Swimming crab</name>
    <name type="synonym">Neptunus trituberculatus</name>
    <dbReference type="NCBI Taxonomy" id="210409"/>
    <lineage>
        <taxon>Eukaryota</taxon>
        <taxon>Metazoa</taxon>
        <taxon>Ecdysozoa</taxon>
        <taxon>Arthropoda</taxon>
        <taxon>Crustacea</taxon>
        <taxon>Multicrustacea</taxon>
        <taxon>Malacostraca</taxon>
        <taxon>Eumalacostraca</taxon>
        <taxon>Eucarida</taxon>
        <taxon>Decapoda</taxon>
        <taxon>Pleocyemata</taxon>
        <taxon>Brachyura</taxon>
        <taxon>Eubrachyura</taxon>
        <taxon>Portunoidea</taxon>
        <taxon>Portunidae</taxon>
        <taxon>Portuninae</taxon>
        <taxon>Portunus</taxon>
    </lineage>
</organism>
<keyword evidence="2" id="KW-1185">Reference proteome</keyword>
<sequence length="89" mass="10350">MFEFTLNRTVLRTPLVLPDDRVTVISIPGRSYHTHKSPEPALSSRCKHSSMMEEFGDLFLDGEYYRSPVFHHLYMPRAEQHSRSSVLGR</sequence>
<name>A0A5B7JD82_PORTR</name>
<reference evidence="1 2" key="1">
    <citation type="submission" date="2019-05" db="EMBL/GenBank/DDBJ databases">
        <title>Another draft genome of Portunus trituberculatus and its Hox gene families provides insights of decapod evolution.</title>
        <authorList>
            <person name="Jeong J.-H."/>
            <person name="Song I."/>
            <person name="Kim S."/>
            <person name="Choi T."/>
            <person name="Kim D."/>
            <person name="Ryu S."/>
            <person name="Kim W."/>
        </authorList>
    </citation>
    <scope>NUCLEOTIDE SEQUENCE [LARGE SCALE GENOMIC DNA]</scope>
    <source>
        <tissue evidence="1">Muscle</tissue>
    </source>
</reference>
<dbReference type="Proteomes" id="UP000324222">
    <property type="component" value="Unassembled WGS sequence"/>
</dbReference>
<accession>A0A5B7JD82</accession>
<comment type="caution">
    <text evidence="1">The sequence shown here is derived from an EMBL/GenBank/DDBJ whole genome shotgun (WGS) entry which is preliminary data.</text>
</comment>
<protein>
    <submittedName>
        <fullName evidence="1">Uncharacterized protein</fullName>
    </submittedName>
</protein>
<evidence type="ECO:0000313" key="1">
    <source>
        <dbReference type="EMBL" id="MPC90324.1"/>
    </source>
</evidence>